<dbReference type="GO" id="GO:0008143">
    <property type="term" value="F:poly(A) binding"/>
    <property type="evidence" value="ECO:0007669"/>
    <property type="project" value="InterPro"/>
</dbReference>
<feature type="domain" description="Nab2 type CCCH zinc finger 4" evidence="10">
    <location>
        <begin position="423"/>
        <end position="445"/>
    </location>
</feature>
<gene>
    <name evidence="11" type="ORF">PILCRDRAFT_821511</name>
</gene>
<evidence type="ECO:0000256" key="3">
    <source>
        <dbReference type="ARBA" id="ARBA00022723"/>
    </source>
</evidence>
<keyword evidence="3" id="KW-0479">Metal-binding</keyword>
<dbReference type="InterPro" id="IPR040366">
    <property type="entry name" value="Nab2/ZC3H14"/>
</dbReference>
<evidence type="ECO:0000256" key="6">
    <source>
        <dbReference type="ARBA" id="ARBA00022833"/>
    </source>
</evidence>
<feature type="coiled-coil region" evidence="8">
    <location>
        <begin position="569"/>
        <end position="603"/>
    </location>
</feature>
<dbReference type="OrthoDB" id="438553at2759"/>
<sequence>MPFGLTIGTERATALQNSIQDELTRREYSADADPVMAEYITIMIINNKTGAQITSELEDLIGSDFDQTFTDWLFAEAAKGAPDTEPPSQPTPVEQPPSRDAPPQVANDGPRRPPNAPRTGAPLYQQALSQAIPSTSPSAQKRTASARSPSPNGHGPNKLRRMDLPTGPRAMQRDGHAGGAGSSRSLLERVGGPAPGRNVNGGNFQRDDIQARIDNITNGSPDPNMMMAGFPPNGMGGMDMGAMGMAQPNPLMLQEMMMSQMAMMAQMASSMGMVNPANGQFTGGFPMQQGGMPGDMGMFNAGAMNGFPGGPQPHISGPGRGRGVGRGRGAGRGRATTPHVNGVATNEATAPPTTSVIAPTPTLATPANPTPATAAVTPSAQRPGYVPPERPQSPTLCKFGMKCTNALCRWSHPSPVATTESGVVLTNEACENGRNCKDKDCIKSHVSPAVNLPPSEQHNSNGIQSSPAVTPHVPNTIACRFGAACTRPGCTYSHPPRPSQANHFAQQCRFGAGCTRATCPFQHPEGRVLPTTFHRGLSTTAPVVSVQTPEAGSMGAPSQHRSVKFNNTKGAVEEKLAKLEAKKAEAEKAVAEAEAAVSKKEETQSVAITA</sequence>
<evidence type="ECO:0000256" key="2">
    <source>
        <dbReference type="ARBA" id="ARBA00008423"/>
    </source>
</evidence>
<dbReference type="InterPro" id="IPR043094">
    <property type="entry name" value="Nab2/ZC3H14_N_sf"/>
</dbReference>
<evidence type="ECO:0000256" key="7">
    <source>
        <dbReference type="ARBA" id="ARBA00023242"/>
    </source>
</evidence>
<evidence type="ECO:0000313" key="12">
    <source>
        <dbReference type="Proteomes" id="UP000054166"/>
    </source>
</evidence>
<name>A0A0C3B593_PILCF</name>
<dbReference type="HOGENOM" id="CLU_031482_0_0_1"/>
<dbReference type="PANTHER" id="PTHR14738">
    <property type="entry name" value="ZINC FINGER CCCH DOMAIN-CONTAINING PROTEIN 14"/>
    <property type="match status" value="1"/>
</dbReference>
<dbReference type="GO" id="GO:0043488">
    <property type="term" value="P:regulation of mRNA stability"/>
    <property type="evidence" value="ECO:0007669"/>
    <property type="project" value="InterPro"/>
</dbReference>
<evidence type="ECO:0000259" key="10">
    <source>
        <dbReference type="Pfam" id="PF21803"/>
    </source>
</evidence>
<evidence type="ECO:0000313" key="11">
    <source>
        <dbReference type="EMBL" id="KIM81423.1"/>
    </source>
</evidence>
<feature type="compositionally biased region" description="Polar residues" evidence="9">
    <location>
        <begin position="126"/>
        <end position="151"/>
    </location>
</feature>
<dbReference type="Gene3D" id="1.10.340.40">
    <property type="entry name" value="Nuclear abundant poly(A) RNA-bind protein 2, N-terminal domain"/>
    <property type="match status" value="1"/>
</dbReference>
<dbReference type="Proteomes" id="UP000054166">
    <property type="component" value="Unassembled WGS sequence"/>
</dbReference>
<reference evidence="11 12" key="1">
    <citation type="submission" date="2014-04" db="EMBL/GenBank/DDBJ databases">
        <authorList>
            <consortium name="DOE Joint Genome Institute"/>
            <person name="Kuo A."/>
            <person name="Tarkka M."/>
            <person name="Buscot F."/>
            <person name="Kohler A."/>
            <person name="Nagy L.G."/>
            <person name="Floudas D."/>
            <person name="Copeland A."/>
            <person name="Barry K.W."/>
            <person name="Cichocki N."/>
            <person name="Veneault-Fourrey C."/>
            <person name="LaButti K."/>
            <person name="Lindquist E.A."/>
            <person name="Lipzen A."/>
            <person name="Lundell T."/>
            <person name="Morin E."/>
            <person name="Murat C."/>
            <person name="Sun H."/>
            <person name="Tunlid A."/>
            <person name="Henrissat B."/>
            <person name="Grigoriev I.V."/>
            <person name="Hibbett D.S."/>
            <person name="Martin F."/>
            <person name="Nordberg H.P."/>
            <person name="Cantor M.N."/>
            <person name="Hua S.X."/>
        </authorList>
    </citation>
    <scope>NUCLEOTIDE SEQUENCE [LARGE SCALE GENOMIC DNA]</scope>
    <source>
        <strain evidence="11 12">F 1598</strain>
    </source>
</reference>
<feature type="region of interest" description="Disordered" evidence="9">
    <location>
        <begin position="313"/>
        <end position="355"/>
    </location>
</feature>
<keyword evidence="6" id="KW-0862">Zinc</keyword>
<keyword evidence="8" id="KW-0175">Coiled coil</keyword>
<comment type="similarity">
    <text evidence="2">Belongs to the ZC3H14 family.</text>
</comment>
<dbReference type="Gene3D" id="4.10.1000.30">
    <property type="match status" value="1"/>
</dbReference>
<evidence type="ECO:0000256" key="5">
    <source>
        <dbReference type="ARBA" id="ARBA00022771"/>
    </source>
</evidence>
<evidence type="ECO:0000256" key="1">
    <source>
        <dbReference type="ARBA" id="ARBA00004123"/>
    </source>
</evidence>
<comment type="subcellular location">
    <subcellularLocation>
        <location evidence="1">Nucleus</location>
    </subcellularLocation>
</comment>
<proteinExistence type="inferred from homology"/>
<organism evidence="11 12">
    <name type="scientific">Piloderma croceum (strain F 1598)</name>
    <dbReference type="NCBI Taxonomy" id="765440"/>
    <lineage>
        <taxon>Eukaryota</taxon>
        <taxon>Fungi</taxon>
        <taxon>Dikarya</taxon>
        <taxon>Basidiomycota</taxon>
        <taxon>Agaricomycotina</taxon>
        <taxon>Agaricomycetes</taxon>
        <taxon>Agaricomycetidae</taxon>
        <taxon>Atheliales</taxon>
        <taxon>Atheliaceae</taxon>
        <taxon>Piloderma</taxon>
    </lineage>
</organism>
<dbReference type="GO" id="GO:0008270">
    <property type="term" value="F:zinc ion binding"/>
    <property type="evidence" value="ECO:0007669"/>
    <property type="project" value="UniProtKB-KW"/>
</dbReference>
<dbReference type="GO" id="GO:0005634">
    <property type="term" value="C:nucleus"/>
    <property type="evidence" value="ECO:0007669"/>
    <property type="project" value="UniProtKB-SubCell"/>
</dbReference>
<dbReference type="GO" id="GO:0005737">
    <property type="term" value="C:cytoplasm"/>
    <property type="evidence" value="ECO:0007669"/>
    <property type="project" value="TreeGrafter"/>
</dbReference>
<keyword evidence="4" id="KW-0677">Repeat</keyword>
<dbReference type="PANTHER" id="PTHR14738:SF29">
    <property type="entry name" value="ZINC FINGER CCCH DOMAIN-CONTAINING PROTEIN 14"/>
    <property type="match status" value="1"/>
</dbReference>
<feature type="compositionally biased region" description="Polar residues" evidence="9">
    <location>
        <begin position="343"/>
        <end position="355"/>
    </location>
</feature>
<evidence type="ECO:0000256" key="8">
    <source>
        <dbReference type="SAM" id="Coils"/>
    </source>
</evidence>
<feature type="compositionally biased region" description="Pro residues" evidence="9">
    <location>
        <begin position="84"/>
        <end position="95"/>
    </location>
</feature>
<dbReference type="STRING" id="765440.A0A0C3B593"/>
<dbReference type="EMBL" id="KN832999">
    <property type="protein sequence ID" value="KIM81423.1"/>
    <property type="molecule type" value="Genomic_DNA"/>
</dbReference>
<evidence type="ECO:0000256" key="4">
    <source>
        <dbReference type="ARBA" id="ARBA00022737"/>
    </source>
</evidence>
<keyword evidence="7" id="KW-0539">Nucleus</keyword>
<evidence type="ECO:0000256" key="9">
    <source>
        <dbReference type="SAM" id="MobiDB-lite"/>
    </source>
</evidence>
<dbReference type="Gene3D" id="4.10.1000.40">
    <property type="match status" value="1"/>
</dbReference>
<dbReference type="AlphaFoldDB" id="A0A0C3B593"/>
<accession>A0A0C3B593</accession>
<keyword evidence="12" id="KW-1185">Reference proteome</keyword>
<protein>
    <recommendedName>
        <fullName evidence="10">Nab2 type CCCH zinc finger 4 domain-containing protein</fullName>
    </recommendedName>
</protein>
<dbReference type="Pfam" id="PF21803">
    <property type="entry name" value="Nab2-zf4"/>
    <property type="match status" value="1"/>
</dbReference>
<reference evidence="12" key="2">
    <citation type="submission" date="2015-01" db="EMBL/GenBank/DDBJ databases">
        <title>Evolutionary Origins and Diversification of the Mycorrhizal Mutualists.</title>
        <authorList>
            <consortium name="DOE Joint Genome Institute"/>
            <consortium name="Mycorrhizal Genomics Consortium"/>
            <person name="Kohler A."/>
            <person name="Kuo A."/>
            <person name="Nagy L.G."/>
            <person name="Floudas D."/>
            <person name="Copeland A."/>
            <person name="Barry K.W."/>
            <person name="Cichocki N."/>
            <person name="Veneault-Fourrey C."/>
            <person name="LaButti K."/>
            <person name="Lindquist E.A."/>
            <person name="Lipzen A."/>
            <person name="Lundell T."/>
            <person name="Morin E."/>
            <person name="Murat C."/>
            <person name="Riley R."/>
            <person name="Ohm R."/>
            <person name="Sun H."/>
            <person name="Tunlid A."/>
            <person name="Henrissat B."/>
            <person name="Grigoriev I.V."/>
            <person name="Hibbett D.S."/>
            <person name="Martin F."/>
        </authorList>
    </citation>
    <scope>NUCLEOTIDE SEQUENCE [LARGE SCALE GENOMIC DNA]</scope>
    <source>
        <strain evidence="12">F 1598</strain>
    </source>
</reference>
<dbReference type="InParanoid" id="A0A0C3B593"/>
<keyword evidence="5" id="KW-0863">Zinc-finger</keyword>
<dbReference type="InterPro" id="IPR049017">
    <property type="entry name" value="Nab2_Znf4"/>
</dbReference>
<dbReference type="Pfam" id="PF14608">
    <property type="entry name" value="zf-CCCH_2"/>
    <property type="match status" value="3"/>
</dbReference>
<feature type="region of interest" description="Disordered" evidence="9">
    <location>
        <begin position="80"/>
        <end position="207"/>
    </location>
</feature>